<sequence>MLIRVVQNRVIPCCNKQWSQLMPQGLLSFVTCTAISRYSIRKISSTSILPALYQNSCIADNTNNVTADPPFFALLSGATGLCFLRASPITHCAQYGAPIPECQAVCGFRYLQMARYSITHPLPIQRKLYFVVITRSHPRLHSAVRHLLRG</sequence>
<reference evidence="1 2" key="1">
    <citation type="submission" date="2019-04" db="EMBL/GenBank/DDBJ databases">
        <title>Friends and foes A comparative genomics study of 23 Aspergillus species from section Flavi.</title>
        <authorList>
            <consortium name="DOE Joint Genome Institute"/>
            <person name="Kjaerbolling I."/>
            <person name="Vesth T."/>
            <person name="Frisvad J.C."/>
            <person name="Nybo J.L."/>
            <person name="Theobald S."/>
            <person name="Kildgaard S."/>
            <person name="Isbrandt T."/>
            <person name="Kuo A."/>
            <person name="Sato A."/>
            <person name="Lyhne E.K."/>
            <person name="Kogle M.E."/>
            <person name="Wiebenga A."/>
            <person name="Kun R.S."/>
            <person name="Lubbers R.J."/>
            <person name="Makela M.R."/>
            <person name="Barry K."/>
            <person name="Chovatia M."/>
            <person name="Clum A."/>
            <person name="Daum C."/>
            <person name="Haridas S."/>
            <person name="He G."/>
            <person name="LaButti K."/>
            <person name="Lipzen A."/>
            <person name="Mondo S."/>
            <person name="Riley R."/>
            <person name="Salamov A."/>
            <person name="Simmons B.A."/>
            <person name="Magnuson J.K."/>
            <person name="Henrissat B."/>
            <person name="Mortensen U.H."/>
            <person name="Larsen T.O."/>
            <person name="Devries R.P."/>
            <person name="Grigoriev I.V."/>
            <person name="Machida M."/>
            <person name="Baker S.E."/>
            <person name="Andersen M.R."/>
        </authorList>
    </citation>
    <scope>NUCLEOTIDE SEQUENCE [LARGE SCALE GENOMIC DNA]</scope>
    <source>
        <strain evidence="1 2">CBS 151.66</strain>
    </source>
</reference>
<protein>
    <submittedName>
        <fullName evidence="1">Uncharacterized protein</fullName>
    </submittedName>
</protein>
<evidence type="ECO:0000313" key="2">
    <source>
        <dbReference type="Proteomes" id="UP000326565"/>
    </source>
</evidence>
<keyword evidence="2" id="KW-1185">Reference proteome</keyword>
<dbReference type="EMBL" id="ML732154">
    <property type="protein sequence ID" value="KAB8078902.1"/>
    <property type="molecule type" value="Genomic_DNA"/>
</dbReference>
<proteinExistence type="predicted"/>
<dbReference type="AlphaFoldDB" id="A0A5N5XHI3"/>
<accession>A0A5N5XHI3</accession>
<evidence type="ECO:0000313" key="1">
    <source>
        <dbReference type="EMBL" id="KAB8078902.1"/>
    </source>
</evidence>
<gene>
    <name evidence="1" type="ORF">BDV29DRAFT_165511</name>
</gene>
<organism evidence="1 2">
    <name type="scientific">Aspergillus leporis</name>
    <dbReference type="NCBI Taxonomy" id="41062"/>
    <lineage>
        <taxon>Eukaryota</taxon>
        <taxon>Fungi</taxon>
        <taxon>Dikarya</taxon>
        <taxon>Ascomycota</taxon>
        <taxon>Pezizomycotina</taxon>
        <taxon>Eurotiomycetes</taxon>
        <taxon>Eurotiomycetidae</taxon>
        <taxon>Eurotiales</taxon>
        <taxon>Aspergillaceae</taxon>
        <taxon>Aspergillus</taxon>
        <taxon>Aspergillus subgen. Circumdati</taxon>
    </lineage>
</organism>
<dbReference type="Proteomes" id="UP000326565">
    <property type="component" value="Unassembled WGS sequence"/>
</dbReference>
<name>A0A5N5XHI3_9EURO</name>